<dbReference type="Gene3D" id="3.40.50.150">
    <property type="entry name" value="Vaccinia Virus protein VP39"/>
    <property type="match status" value="2"/>
</dbReference>
<evidence type="ECO:0000256" key="1">
    <source>
        <dbReference type="ARBA" id="ARBA00022603"/>
    </source>
</evidence>
<name>A0ABP8X2H0_9ACTN</name>
<keyword evidence="2" id="KW-0808">Transferase</keyword>
<feature type="domain" description="Histidine-specific methyltransferase SAM-dependent" evidence="3">
    <location>
        <begin position="20"/>
        <end position="324"/>
    </location>
</feature>
<dbReference type="PANTHER" id="PTHR43397:SF1">
    <property type="entry name" value="ERGOTHIONEINE BIOSYNTHESIS PROTEIN 1"/>
    <property type="match status" value="1"/>
</dbReference>
<dbReference type="Proteomes" id="UP001500621">
    <property type="component" value="Unassembled WGS sequence"/>
</dbReference>
<evidence type="ECO:0000259" key="3">
    <source>
        <dbReference type="Pfam" id="PF10017"/>
    </source>
</evidence>
<dbReference type="InterPro" id="IPR029063">
    <property type="entry name" value="SAM-dependent_MTases_sf"/>
</dbReference>
<comment type="caution">
    <text evidence="4">The sequence shown here is derived from an EMBL/GenBank/DDBJ whole genome shotgun (WGS) entry which is preliminary data.</text>
</comment>
<dbReference type="NCBIfam" id="TIGR03438">
    <property type="entry name" value="egtD_ergothio"/>
    <property type="match status" value="1"/>
</dbReference>
<dbReference type="EMBL" id="BAABIM010000005">
    <property type="protein sequence ID" value="GAA4698204.1"/>
    <property type="molecule type" value="Genomic_DNA"/>
</dbReference>
<dbReference type="PIRSF" id="PIRSF018005">
    <property type="entry name" value="UCP018005"/>
    <property type="match status" value="1"/>
</dbReference>
<accession>A0ABP8X2H0</accession>
<proteinExistence type="predicted"/>
<reference evidence="5" key="1">
    <citation type="journal article" date="2019" name="Int. J. Syst. Evol. Microbiol.">
        <title>The Global Catalogue of Microorganisms (GCM) 10K type strain sequencing project: providing services to taxonomists for standard genome sequencing and annotation.</title>
        <authorList>
            <consortium name="The Broad Institute Genomics Platform"/>
            <consortium name="The Broad Institute Genome Sequencing Center for Infectious Disease"/>
            <person name="Wu L."/>
            <person name="Ma J."/>
        </authorList>
    </citation>
    <scope>NUCLEOTIDE SEQUENCE [LARGE SCALE GENOMIC DNA]</scope>
    <source>
        <strain evidence="5">JCM 18127</strain>
    </source>
</reference>
<dbReference type="InterPro" id="IPR019257">
    <property type="entry name" value="MeTrfase_dom"/>
</dbReference>
<evidence type="ECO:0000256" key="2">
    <source>
        <dbReference type="ARBA" id="ARBA00022679"/>
    </source>
</evidence>
<dbReference type="InterPro" id="IPR017804">
    <property type="entry name" value="MeTrfase_EgtD-like"/>
</dbReference>
<sequence length="326" mass="35807">MTLAPPEVHLDAGSLARQMAHDVHDGLSSRPLTLPPKYFYDAHGSELFDQITRLPEYYPTRTERAILEAHVEEIAALTGARTLVELGSGTSEKTRLLLDTLRGAGTLQRFVPFDVDPAVLELASVAISAEMPEVAVTPVVGDFERHLGQLGLAGGDSPCLLAFLGSTIGNLDPAQRASFLAGVRSALTRDDAFLLGLDLVKDPERLVDAYDDAQGVTAAFNKNVLSVINRQLDADADLSCFEHVARWVPEHEWIEMRLRSTIEQRLHVRALDLEVFLERGEEIRTEISSKFRREGIAAELAAAGLDLEHWWTDPAGDFALLLARPV</sequence>
<gene>
    <name evidence="4" type="primary">egtD</name>
    <name evidence="4" type="ORF">GCM10023226_40920</name>
</gene>
<dbReference type="PANTHER" id="PTHR43397">
    <property type="entry name" value="ERGOTHIONEINE BIOSYNTHESIS PROTEIN 1"/>
    <property type="match status" value="1"/>
</dbReference>
<dbReference type="Pfam" id="PF10017">
    <property type="entry name" value="Methyltransf_33"/>
    <property type="match status" value="1"/>
</dbReference>
<organism evidence="4 5">
    <name type="scientific">Nocardioides nanhaiensis</name>
    <dbReference type="NCBI Taxonomy" id="1476871"/>
    <lineage>
        <taxon>Bacteria</taxon>
        <taxon>Bacillati</taxon>
        <taxon>Actinomycetota</taxon>
        <taxon>Actinomycetes</taxon>
        <taxon>Propionibacteriales</taxon>
        <taxon>Nocardioidaceae</taxon>
        <taxon>Nocardioides</taxon>
    </lineage>
</organism>
<protein>
    <submittedName>
        <fullName evidence="4">L-histidine N(Alpha)-methyltransferase</fullName>
    </submittedName>
</protein>
<dbReference type="RefSeq" id="WP_345271758.1">
    <property type="nucleotide sequence ID" value="NZ_BAABIM010000005.1"/>
</dbReference>
<dbReference type="InterPro" id="IPR051128">
    <property type="entry name" value="EgtD_Methyltrsf_superfamily"/>
</dbReference>
<keyword evidence="5" id="KW-1185">Reference proteome</keyword>
<dbReference type="InterPro" id="IPR035094">
    <property type="entry name" value="EgtD"/>
</dbReference>
<evidence type="ECO:0000313" key="5">
    <source>
        <dbReference type="Proteomes" id="UP001500621"/>
    </source>
</evidence>
<keyword evidence="1" id="KW-0489">Methyltransferase</keyword>
<dbReference type="SUPFAM" id="SSF53335">
    <property type="entry name" value="S-adenosyl-L-methionine-dependent methyltransferases"/>
    <property type="match status" value="1"/>
</dbReference>
<evidence type="ECO:0000313" key="4">
    <source>
        <dbReference type="EMBL" id="GAA4698204.1"/>
    </source>
</evidence>